<dbReference type="AlphaFoldDB" id="A0A532V7Y8"/>
<evidence type="ECO:0000313" key="1">
    <source>
        <dbReference type="EMBL" id="TKJ43299.1"/>
    </source>
</evidence>
<reference evidence="1 2" key="1">
    <citation type="submission" date="2017-06" db="EMBL/GenBank/DDBJ databases">
        <title>Novel microbial phyla capable of carbon fixation and sulfur reduction in deep-sea sediments.</title>
        <authorList>
            <person name="Huang J."/>
            <person name="Baker B."/>
            <person name="Wang Y."/>
        </authorList>
    </citation>
    <scope>NUCLEOTIDE SEQUENCE [LARGE SCALE GENOMIC DNA]</scope>
    <source>
        <strain evidence="1">B3_TA06</strain>
    </source>
</reference>
<gene>
    <name evidence="1" type="ORF">CEE36_04505</name>
</gene>
<evidence type="ECO:0008006" key="3">
    <source>
        <dbReference type="Google" id="ProtNLM"/>
    </source>
</evidence>
<accession>A0A532V7Y8</accession>
<comment type="caution">
    <text evidence="1">The sequence shown here is derived from an EMBL/GenBank/DDBJ whole genome shotgun (WGS) entry which is preliminary data.</text>
</comment>
<proteinExistence type="predicted"/>
<dbReference type="EMBL" id="NJBO01000005">
    <property type="protein sequence ID" value="TKJ43299.1"/>
    <property type="molecule type" value="Genomic_DNA"/>
</dbReference>
<name>A0A532V7Y8_UNCT6</name>
<sequence length="258" mass="29552">MKRLLLLGLTLLLFARCESSEDYIFESQPNILALMRIKGIEHSYQYSEQVITVNQSYDIKDTVNQYGVRGAQVTVWGEDGSFFFFSWRSPEEDYRTKANFNDTTLYHLEVALPWDDTVTAEAYMPSPIQISSPADSDTVSISAEPYDPHVITWNSCKNTELYALYCIPDVDDSLYKNYPNFLFFPSFTNDTSYAFFLQRALAPWIYDEYYVLRVMAVSPEYAAYMGFFGPGEVYSNLSAGYGMFGGIAEDSVRVYIVE</sequence>
<evidence type="ECO:0000313" key="2">
    <source>
        <dbReference type="Proteomes" id="UP000317778"/>
    </source>
</evidence>
<dbReference type="Proteomes" id="UP000317778">
    <property type="component" value="Unassembled WGS sequence"/>
</dbReference>
<protein>
    <recommendedName>
        <fullName evidence="3">DUF4249 domain-containing protein</fullName>
    </recommendedName>
</protein>
<organism evidence="1 2">
    <name type="scientific">candidate division TA06 bacterium B3_TA06</name>
    <dbReference type="NCBI Taxonomy" id="2012487"/>
    <lineage>
        <taxon>Bacteria</taxon>
        <taxon>Bacteria division TA06</taxon>
    </lineage>
</organism>